<comment type="subcellular location">
    <subcellularLocation>
        <location evidence="1">Endomembrane system</location>
        <topology evidence="1">Peripheral membrane protein</topology>
    </subcellularLocation>
    <subcellularLocation>
        <location evidence="8">Vacuole membrane</location>
    </subcellularLocation>
</comment>
<feature type="region of interest" description="Disordered" evidence="9">
    <location>
        <begin position="340"/>
        <end position="466"/>
    </location>
</feature>
<evidence type="ECO:0000256" key="6">
    <source>
        <dbReference type="ARBA" id="ARBA00022927"/>
    </source>
</evidence>
<keyword evidence="2" id="KW-0813">Transport</keyword>
<feature type="compositionally biased region" description="Acidic residues" evidence="9">
    <location>
        <begin position="389"/>
        <end position="424"/>
    </location>
</feature>
<dbReference type="STRING" id="2163413.A0A4P6XLR3"/>
<keyword evidence="11" id="KW-1185">Reference proteome</keyword>
<keyword evidence="3" id="KW-0926">Vacuole</keyword>
<feature type="compositionally biased region" description="Basic and acidic residues" evidence="9">
    <location>
        <begin position="456"/>
        <end position="466"/>
    </location>
</feature>
<dbReference type="Gene3D" id="2.130.10.10">
    <property type="entry name" value="YVTN repeat-like/Quinoprotein amine dehydrogenase"/>
    <property type="match status" value="1"/>
</dbReference>
<evidence type="ECO:0000256" key="7">
    <source>
        <dbReference type="ARBA" id="ARBA00025740"/>
    </source>
</evidence>
<organism evidence="10 11">
    <name type="scientific">Metschnikowia aff. pulcherrima</name>
    <dbReference type="NCBI Taxonomy" id="2163413"/>
    <lineage>
        <taxon>Eukaryota</taxon>
        <taxon>Fungi</taxon>
        <taxon>Dikarya</taxon>
        <taxon>Ascomycota</taxon>
        <taxon>Saccharomycotina</taxon>
        <taxon>Pichiomycetes</taxon>
        <taxon>Metschnikowiaceae</taxon>
        <taxon>Metschnikowia</taxon>
    </lineage>
</organism>
<keyword evidence="4" id="KW-0853">WD repeat</keyword>
<reference evidence="11" key="1">
    <citation type="submission" date="2019-03" db="EMBL/GenBank/DDBJ databases">
        <title>Snf2 controls pulcherriminic acid biosynthesis and connects pigmentation and antifungal activity of the yeast Metschnikowia pulcherrima.</title>
        <authorList>
            <person name="Gore-Lloyd D."/>
            <person name="Sumann I."/>
            <person name="Brachmann A.O."/>
            <person name="Schneeberger K."/>
            <person name="Ortiz-Merino R.A."/>
            <person name="Moreno-Beltran M."/>
            <person name="Schlaefli M."/>
            <person name="Kirner P."/>
            <person name="Santos Kron A."/>
            <person name="Wolfe K.H."/>
            <person name="Piel J."/>
            <person name="Ahrens C.H."/>
            <person name="Henk D."/>
            <person name="Freimoser F.M."/>
        </authorList>
    </citation>
    <scope>NUCLEOTIDE SEQUENCE [LARGE SCALE GENOMIC DNA]</scope>
    <source>
        <strain evidence="11">APC 1.2</strain>
    </source>
</reference>
<dbReference type="InterPro" id="IPR036322">
    <property type="entry name" value="WD40_repeat_dom_sf"/>
</dbReference>
<dbReference type="GO" id="GO:0012505">
    <property type="term" value="C:endomembrane system"/>
    <property type="evidence" value="ECO:0007669"/>
    <property type="project" value="UniProtKB-SubCell"/>
</dbReference>
<evidence type="ECO:0000256" key="5">
    <source>
        <dbReference type="ARBA" id="ARBA00022737"/>
    </source>
</evidence>
<evidence type="ECO:0000256" key="3">
    <source>
        <dbReference type="ARBA" id="ARBA00022554"/>
    </source>
</evidence>
<evidence type="ECO:0000256" key="1">
    <source>
        <dbReference type="ARBA" id="ARBA00004184"/>
    </source>
</evidence>
<protein>
    <submittedName>
        <fullName evidence="10">Autophagy-related protein 18</fullName>
    </submittedName>
</protein>
<accession>A0A4P6XLR3</accession>
<feature type="compositionally biased region" description="Low complexity" evidence="9">
    <location>
        <begin position="434"/>
        <end position="454"/>
    </location>
</feature>
<comment type="similarity">
    <text evidence="7">Belongs to the WD repeat PROPPIN family.</text>
</comment>
<name>A0A4P6XLR3_9ASCO</name>
<evidence type="ECO:0000313" key="11">
    <source>
        <dbReference type="Proteomes" id="UP000292447"/>
    </source>
</evidence>
<evidence type="ECO:0000256" key="8">
    <source>
        <dbReference type="ARBA" id="ARBA00037813"/>
    </source>
</evidence>
<evidence type="ECO:0000256" key="2">
    <source>
        <dbReference type="ARBA" id="ARBA00022448"/>
    </source>
</evidence>
<dbReference type="EMBL" id="CP034458">
    <property type="protein sequence ID" value="QBM88332.1"/>
    <property type="molecule type" value="Genomic_DNA"/>
</dbReference>
<evidence type="ECO:0000313" key="10">
    <source>
        <dbReference type="EMBL" id="QBM88332.1"/>
    </source>
</evidence>
<keyword evidence="6" id="KW-0653">Protein transport</keyword>
<dbReference type="InterPro" id="IPR048720">
    <property type="entry name" value="PROPPIN"/>
</dbReference>
<dbReference type="GO" id="GO:0005774">
    <property type="term" value="C:vacuolar membrane"/>
    <property type="evidence" value="ECO:0007669"/>
    <property type="project" value="UniProtKB-SubCell"/>
</dbReference>
<proteinExistence type="inferred from homology"/>
<gene>
    <name evidence="10" type="primary">MPUL0C02980</name>
    <name evidence="10" type="ORF">METSCH_C02980</name>
</gene>
<dbReference type="InterPro" id="IPR001680">
    <property type="entry name" value="WD40_rpt"/>
</dbReference>
<dbReference type="Pfam" id="PF21032">
    <property type="entry name" value="PROPPIN"/>
    <property type="match status" value="2"/>
</dbReference>
<keyword evidence="5" id="KW-0677">Repeat</keyword>
<dbReference type="InterPro" id="IPR015943">
    <property type="entry name" value="WD40/YVTN_repeat-like_dom_sf"/>
</dbReference>
<dbReference type="PANTHER" id="PTHR11227">
    <property type="entry name" value="WD-REPEAT PROTEIN INTERACTING WITH PHOSPHOINOSIDES WIPI -RELATED"/>
    <property type="match status" value="1"/>
</dbReference>
<dbReference type="Proteomes" id="UP000292447">
    <property type="component" value="Chromosome III"/>
</dbReference>
<dbReference type="SMART" id="SM00320">
    <property type="entry name" value="WD40"/>
    <property type="match status" value="2"/>
</dbReference>
<evidence type="ECO:0000256" key="4">
    <source>
        <dbReference type="ARBA" id="ARBA00022574"/>
    </source>
</evidence>
<sequence length="605" mass="65809">MSVSLDIDSKLESSRSIVNAASQVNCVTFNQDASCVALGLNIGYRIYSCKPDIIKCSHARREDSVGIVEMLYRTSLVAVVGLGEEVGSLPRKLKILNTKRQTTICDLIFPSTILLVKLSRQRMIVLLEEQIYIYDIRNMELLHTIETSPNLNLLCALSEDLGTNGDGLSLLAYPSPPKTITHESLLVNGINTNGGSQSAQNNIQSVSNAPNRVGDAIIFDLVSLQPLAVIEAHKSALSAMCLSKDGSLLATASDKGTIVRVFNVHTGVKLYQFRRGTYPTKIFSISFSNDNKYIVATSASETVHVFRLGENELLANKQKKSRNSKLNTYNGDFKNQTIEEEAEGSISSRDNVKVPRRKLSGERQAQDSSMGPNSEDGYNGEDGSAGETSDGEEIAEADPDGEELVEDDGDDSDVDGDDYSDDGMIDLSKKQRKLSQSSSNSYASSTSGYSNISGGEEMRDKNEPVVDHNRLSVARLIRRSSQHLGRKAAQKMGDYLPSRFSSILEPTRHFASLKLQTVGKDVRSIATIGDTMHGNVEQGGNANADPSVENGSVSISPSGFSLSNLDSSLIHINVVTSEGYYYTYGLDPERGGDCILLHQYSLLDD</sequence>
<evidence type="ECO:0000256" key="9">
    <source>
        <dbReference type="SAM" id="MobiDB-lite"/>
    </source>
</evidence>
<dbReference type="GO" id="GO:0015031">
    <property type="term" value="P:protein transport"/>
    <property type="evidence" value="ECO:0007669"/>
    <property type="project" value="UniProtKB-KW"/>
</dbReference>
<dbReference type="AlphaFoldDB" id="A0A4P6XLR3"/>
<dbReference type="SUPFAM" id="SSF50978">
    <property type="entry name" value="WD40 repeat-like"/>
    <property type="match status" value="1"/>
</dbReference>